<feature type="region of interest" description="Disordered" evidence="1">
    <location>
        <begin position="31"/>
        <end position="59"/>
    </location>
</feature>
<gene>
    <name evidence="2" type="ORF">MRBLBA1_002328</name>
</gene>
<reference evidence="2 3" key="1">
    <citation type="journal article" date="2023" name="Proc. Natl. Acad. Sci. U.S.A.">
        <title>Bacterial tolerance to host-exuded specialized metabolites structures the maize root microbiome.</title>
        <authorList>
            <person name="Thoenen L."/>
            <person name="Giroud C."/>
            <person name="Kreuzer M."/>
            <person name="Waelchli J."/>
            <person name="Gfeller V."/>
            <person name="Deslandes-Herold G."/>
            <person name="Mateo P."/>
            <person name="Robert C.A.M."/>
            <person name="Ahrens C.H."/>
            <person name="Rubio-Somoza I."/>
            <person name="Bruggmann R."/>
            <person name="Erb M."/>
            <person name="Schlaeppi K."/>
        </authorList>
    </citation>
    <scope>NUCLEOTIDE SEQUENCE [LARGE SCALE GENOMIC DNA]</scope>
    <source>
        <strain evidence="2 3">LBA1-1-1.1</strain>
    </source>
</reference>
<evidence type="ECO:0000313" key="3">
    <source>
        <dbReference type="Proteomes" id="UP001552502"/>
    </source>
</evidence>
<dbReference type="EMBL" id="JBEGIE010000039">
    <property type="protein sequence ID" value="MEV4911576.1"/>
    <property type="molecule type" value="Genomic_DNA"/>
</dbReference>
<dbReference type="RefSeq" id="WP_363331792.1">
    <property type="nucleotide sequence ID" value="NZ_JBEGIE010000039.1"/>
</dbReference>
<protein>
    <recommendedName>
        <fullName evidence="4">Hemagglutinin</fullName>
    </recommendedName>
</protein>
<feature type="compositionally biased region" description="Basic and acidic residues" evidence="1">
    <location>
        <begin position="329"/>
        <end position="344"/>
    </location>
</feature>
<evidence type="ECO:0008006" key="4">
    <source>
        <dbReference type="Google" id="ProtNLM"/>
    </source>
</evidence>
<evidence type="ECO:0000256" key="1">
    <source>
        <dbReference type="SAM" id="MobiDB-lite"/>
    </source>
</evidence>
<name>A0ABV3IBC0_9BACI</name>
<sequence>MPLNYENLYKKMGIVFLGGSLILSTMGCSGFGSKESSKSKSAITKKADKSKPEEKKANLNKQDFEAITENAIQSKDNEVAYVLDELDKSKINFKDKSIVSNLQNGDETTSRVLALFDKETTDKTLQDTTKDSVIAAITDNKPQVIVNGDHFAFGDQNIDSSVASIGDILPPEKKLDEIVNPPVTPEGENGGMENPGTEKPKPPVDPLTESEKPKPPVDPLTESEKPKPPVDPSTEPEKPKPPVDPPTEPEKPKPPVDPSTEPEKPKPPVDPPTEPEKPKPPVDPPTEPEKPKPPVDPPTDPEKPKPPVDPPMDPEKPKPPVDPPTNPEKPTELNKQESKSDVTV</sequence>
<proteinExistence type="predicted"/>
<dbReference type="PRINTS" id="PR01217">
    <property type="entry name" value="PRICHEXTENSN"/>
</dbReference>
<organism evidence="2 3">
    <name type="scientific">Bacillus proteolyticus</name>
    <dbReference type="NCBI Taxonomy" id="2026192"/>
    <lineage>
        <taxon>Bacteria</taxon>
        <taxon>Bacillati</taxon>
        <taxon>Bacillota</taxon>
        <taxon>Bacilli</taxon>
        <taxon>Bacillales</taxon>
        <taxon>Bacillaceae</taxon>
        <taxon>Bacillus</taxon>
        <taxon>Bacillus cereus group</taxon>
    </lineage>
</organism>
<keyword evidence="3" id="KW-1185">Reference proteome</keyword>
<feature type="compositionally biased region" description="Low complexity" evidence="1">
    <location>
        <begin position="185"/>
        <end position="195"/>
    </location>
</feature>
<evidence type="ECO:0000313" key="2">
    <source>
        <dbReference type="EMBL" id="MEV4911576.1"/>
    </source>
</evidence>
<feature type="compositionally biased region" description="Low complexity" evidence="1">
    <location>
        <begin position="31"/>
        <end position="44"/>
    </location>
</feature>
<feature type="region of interest" description="Disordered" evidence="1">
    <location>
        <begin position="171"/>
        <end position="344"/>
    </location>
</feature>
<comment type="caution">
    <text evidence="2">The sequence shown here is derived from an EMBL/GenBank/DDBJ whole genome shotgun (WGS) entry which is preliminary data.</text>
</comment>
<accession>A0ABV3IBC0</accession>
<feature type="compositionally biased region" description="Basic and acidic residues" evidence="1">
    <location>
        <begin position="45"/>
        <end position="57"/>
    </location>
</feature>
<dbReference type="Proteomes" id="UP001552502">
    <property type="component" value="Unassembled WGS sequence"/>
</dbReference>